<dbReference type="PANTHER" id="PTHR28243:SF1">
    <property type="entry name" value="PYRIDOXAMINE 5'-PHOSPHATE OXIDASE ALR4036 FAMILY FMN-BINDING DOMAIN-CONTAINING PROTEIN"/>
    <property type="match status" value="1"/>
</dbReference>
<evidence type="ECO:0000313" key="3">
    <source>
        <dbReference type="Proteomes" id="UP000007347"/>
    </source>
</evidence>
<proteinExistence type="predicted"/>
<dbReference type="InterPro" id="IPR024624">
    <property type="entry name" value="Pyridox_Oxase_Alr4036_FMN-bd"/>
</dbReference>
<dbReference type="PANTHER" id="PTHR28243">
    <property type="entry name" value="AGL049CP"/>
    <property type="match status" value="1"/>
</dbReference>
<sequence>MVFGKRQAISKLDDVLNTSWRLLHKGVENFKHPFYRPVLSTMNGNKPDVRTVILRGFSEEDRTLICHCDARTPKVSQIQDNPNVSWLFYHPEEWLQLRLSGKAVIHTDDKIAESQWEKVRLTSRINYCAEIPPGSVTEKPTSGLPNFLRDKTSKLFDCPEARKNFAVIVCRFDQMDWLMLKLTGHLRARFHWEKDHIDASWIIP</sequence>
<feature type="domain" description="Pyridoxamine 5'-phosphate oxidase Alr4036 family FMN-binding" evidence="1">
    <location>
        <begin position="19"/>
        <end position="106"/>
    </location>
</feature>
<dbReference type="Proteomes" id="UP000007347">
    <property type="component" value="Chromosome"/>
</dbReference>
<protein>
    <submittedName>
        <fullName evidence="2">Predicted pyridoxamine-phosphate oxidase</fullName>
    </submittedName>
</protein>
<evidence type="ECO:0000313" key="2">
    <source>
        <dbReference type="EMBL" id="CCK79858.1"/>
    </source>
</evidence>
<keyword evidence="3" id="KW-1185">Reference proteome</keyword>
<reference evidence="2 3" key="1">
    <citation type="journal article" date="2013" name="Environ. Microbiol.">
        <title>Complete genome, catabolic sub-proteomes and key-metabolites of Desulfobacula toluolica Tol2, a marine, aromatic compound-degrading, sulfate-reducing bacterium.</title>
        <authorList>
            <person name="Wohlbrand L."/>
            <person name="Jacob J.H."/>
            <person name="Kube M."/>
            <person name="Mussmann M."/>
            <person name="Jarling R."/>
            <person name="Beck A."/>
            <person name="Amann R."/>
            <person name="Wilkes H."/>
            <person name="Reinhardt R."/>
            <person name="Rabus R."/>
        </authorList>
    </citation>
    <scope>NUCLEOTIDE SEQUENCE [LARGE SCALE GENOMIC DNA]</scope>
    <source>
        <strain evidence="3">DSM 7467 / Tol2</strain>
    </source>
</reference>
<evidence type="ECO:0000259" key="1">
    <source>
        <dbReference type="Pfam" id="PF12766"/>
    </source>
</evidence>
<dbReference type="SUPFAM" id="SSF50475">
    <property type="entry name" value="FMN-binding split barrel"/>
    <property type="match status" value="1"/>
</dbReference>
<dbReference type="STRING" id="651182.TOL2_C16970"/>
<dbReference type="RefSeq" id="WP_014957199.1">
    <property type="nucleotide sequence ID" value="NC_018645.1"/>
</dbReference>
<dbReference type="InterPro" id="IPR012349">
    <property type="entry name" value="Split_barrel_FMN-bd"/>
</dbReference>
<name>K0NJ12_DESTT</name>
<dbReference type="OrthoDB" id="5120525at2"/>
<dbReference type="HOGENOM" id="CLU_058669_0_0_7"/>
<accession>K0NJ12</accession>
<organism evidence="2 3">
    <name type="scientific">Desulfobacula toluolica (strain DSM 7467 / Tol2)</name>
    <dbReference type="NCBI Taxonomy" id="651182"/>
    <lineage>
        <taxon>Bacteria</taxon>
        <taxon>Pseudomonadati</taxon>
        <taxon>Thermodesulfobacteriota</taxon>
        <taxon>Desulfobacteria</taxon>
        <taxon>Desulfobacterales</taxon>
        <taxon>Desulfobacteraceae</taxon>
        <taxon>Desulfobacula</taxon>
    </lineage>
</organism>
<dbReference type="EMBL" id="FO203503">
    <property type="protein sequence ID" value="CCK79858.1"/>
    <property type="molecule type" value="Genomic_DNA"/>
</dbReference>
<dbReference type="GO" id="GO:0010181">
    <property type="term" value="F:FMN binding"/>
    <property type="evidence" value="ECO:0007669"/>
    <property type="project" value="InterPro"/>
</dbReference>
<dbReference type="Gene3D" id="2.30.110.10">
    <property type="entry name" value="Electron Transport, Fmn-binding Protein, Chain A"/>
    <property type="match status" value="1"/>
</dbReference>
<dbReference type="KEGG" id="dto:TOL2_C16970"/>
<gene>
    <name evidence="2" type="ordered locus">TOL2_C16970</name>
</gene>
<dbReference type="Pfam" id="PF12766">
    <property type="entry name" value="Pyridox_oxase_2"/>
    <property type="match status" value="1"/>
</dbReference>
<dbReference type="AlphaFoldDB" id="K0NJ12"/>